<dbReference type="Gene3D" id="3.40.50.1820">
    <property type="entry name" value="alpha/beta hydrolase"/>
    <property type="match status" value="1"/>
</dbReference>
<accession>A0A9X3F6K2</accession>
<dbReference type="PANTHER" id="PTHR33428">
    <property type="entry name" value="CHLOROPHYLLASE-2, CHLOROPLASTIC"/>
    <property type="match status" value="1"/>
</dbReference>
<protein>
    <submittedName>
        <fullName evidence="2">Alpha/beta fold hydrolase</fullName>
    </submittedName>
</protein>
<dbReference type="InterPro" id="IPR029058">
    <property type="entry name" value="AB_hydrolase_fold"/>
</dbReference>
<dbReference type="Proteomes" id="UP001150924">
    <property type="component" value="Unassembled WGS sequence"/>
</dbReference>
<dbReference type="GO" id="GO:0016787">
    <property type="term" value="F:hydrolase activity"/>
    <property type="evidence" value="ECO:0007669"/>
    <property type="project" value="UniProtKB-KW"/>
</dbReference>
<reference evidence="2" key="1">
    <citation type="submission" date="2022-11" db="EMBL/GenBank/DDBJ databases">
        <title>Minimal conservation of predation-associated metabolite biosynthetic gene clusters underscores biosynthetic potential of Myxococcota including descriptions for ten novel species: Archangium lansinium sp. nov., Myxococcus landrumus sp. nov., Nannocystis bai.</title>
        <authorList>
            <person name="Ahearne A."/>
            <person name="Stevens C."/>
            <person name="Phillips K."/>
        </authorList>
    </citation>
    <scope>NUCLEOTIDE SEQUENCE</scope>
    <source>
        <strain evidence="2">Na p29</strain>
    </source>
</reference>
<dbReference type="InterPro" id="IPR017395">
    <property type="entry name" value="Chlorophyllase-like"/>
</dbReference>
<dbReference type="RefSeq" id="WP_267775885.1">
    <property type="nucleotide sequence ID" value="NZ_JAPNKE010000002.1"/>
</dbReference>
<gene>
    <name evidence="2" type="ORF">OV079_44375</name>
</gene>
<comment type="caution">
    <text evidence="2">The sequence shown here is derived from an EMBL/GenBank/DDBJ whole genome shotgun (WGS) entry which is preliminary data.</text>
</comment>
<evidence type="ECO:0000256" key="1">
    <source>
        <dbReference type="SAM" id="MobiDB-lite"/>
    </source>
</evidence>
<organism evidence="2 3">
    <name type="scientific">Nannocystis pusilla</name>
    <dbReference type="NCBI Taxonomy" id="889268"/>
    <lineage>
        <taxon>Bacteria</taxon>
        <taxon>Pseudomonadati</taxon>
        <taxon>Myxococcota</taxon>
        <taxon>Polyangia</taxon>
        <taxon>Nannocystales</taxon>
        <taxon>Nannocystaceae</taxon>
        <taxon>Nannocystis</taxon>
    </lineage>
</organism>
<feature type="compositionally biased region" description="Basic residues" evidence="1">
    <location>
        <begin position="189"/>
        <end position="199"/>
    </location>
</feature>
<dbReference type="EMBL" id="JAPNKE010000002">
    <property type="protein sequence ID" value="MCY1012456.1"/>
    <property type="molecule type" value="Genomic_DNA"/>
</dbReference>
<dbReference type="Pfam" id="PF07224">
    <property type="entry name" value="Chlorophyllase"/>
    <property type="match status" value="1"/>
</dbReference>
<keyword evidence="3" id="KW-1185">Reference proteome</keyword>
<dbReference type="SUPFAM" id="SSF53474">
    <property type="entry name" value="alpha/beta-Hydrolases"/>
    <property type="match status" value="1"/>
</dbReference>
<evidence type="ECO:0000313" key="3">
    <source>
        <dbReference type="Proteomes" id="UP001150924"/>
    </source>
</evidence>
<feature type="region of interest" description="Disordered" evidence="1">
    <location>
        <begin position="185"/>
        <end position="206"/>
    </location>
</feature>
<sequence>MAIDELADEMDVDGVAIGVTAYYPTGGPEAGPYPVVTLAHGFNLPPTQYTSYATRLASHGYVVLNVDHAGYIFGTVDHVANAKQVLAALDWAAEHPVLGDISDVSNVGATGHSLGGKISVLAAMYDARVKASLTLDPVDGANMCPNMQACPDASAMLPIAIPLGFLGETLDTAGFMACAPAAEISRPSTPRRARPRCRSRSTAPIT</sequence>
<proteinExistence type="predicted"/>
<name>A0A9X3F6K2_9BACT</name>
<dbReference type="AlphaFoldDB" id="A0A9X3F6K2"/>
<keyword evidence="2" id="KW-0378">Hydrolase</keyword>
<dbReference type="PANTHER" id="PTHR33428:SF14">
    <property type="entry name" value="CARBOXYLESTERASE TYPE B DOMAIN-CONTAINING PROTEIN"/>
    <property type="match status" value="1"/>
</dbReference>
<evidence type="ECO:0000313" key="2">
    <source>
        <dbReference type="EMBL" id="MCY1012456.1"/>
    </source>
</evidence>